<sequence length="73" mass="8084">MEAKNAPAAITDSEFADLLTGVRQKQPEAMLQIIELFQEDIEIVSQCILLPREDAISHIVTEILNFIQAGDST</sequence>
<evidence type="ECO:0000313" key="2">
    <source>
        <dbReference type="Proteomes" id="UP000773462"/>
    </source>
</evidence>
<evidence type="ECO:0000313" key="1">
    <source>
        <dbReference type="EMBL" id="MBP2113931.1"/>
    </source>
</evidence>
<reference evidence="1 2" key="1">
    <citation type="submission" date="2021-03" db="EMBL/GenBank/DDBJ databases">
        <title>Genomic Encyclopedia of Type Strains, Phase IV (KMG-IV): sequencing the most valuable type-strain genomes for metagenomic binning, comparative biology and taxonomic classification.</title>
        <authorList>
            <person name="Goeker M."/>
        </authorList>
    </citation>
    <scope>NUCLEOTIDE SEQUENCE [LARGE SCALE GENOMIC DNA]</scope>
    <source>
        <strain evidence="1 2">DSM 101953</strain>
    </source>
</reference>
<evidence type="ECO:0008006" key="3">
    <source>
        <dbReference type="Google" id="ProtNLM"/>
    </source>
</evidence>
<proteinExistence type="predicted"/>
<gene>
    <name evidence="1" type="ORF">J2Z70_004092</name>
</gene>
<accession>A0ABS4NWT0</accession>
<keyword evidence="2" id="KW-1185">Reference proteome</keyword>
<dbReference type="EMBL" id="JAGGLV010000014">
    <property type="protein sequence ID" value="MBP2113931.1"/>
    <property type="molecule type" value="Genomic_DNA"/>
</dbReference>
<protein>
    <recommendedName>
        <fullName evidence="3">Helix-turn-helix conjugative transposon-like domain-containing protein</fullName>
    </recommendedName>
</protein>
<dbReference type="RefSeq" id="WP_076077403.1">
    <property type="nucleotide sequence ID" value="NZ_JAGGLV010000014.1"/>
</dbReference>
<dbReference type="Proteomes" id="UP000773462">
    <property type="component" value="Unassembled WGS sequence"/>
</dbReference>
<organism evidence="1 2">
    <name type="scientific">Paenibacillus silagei</name>
    <dbReference type="NCBI Taxonomy" id="1670801"/>
    <lineage>
        <taxon>Bacteria</taxon>
        <taxon>Bacillati</taxon>
        <taxon>Bacillota</taxon>
        <taxon>Bacilli</taxon>
        <taxon>Bacillales</taxon>
        <taxon>Paenibacillaceae</taxon>
        <taxon>Paenibacillus</taxon>
    </lineage>
</organism>
<name>A0ABS4NWT0_9BACL</name>
<comment type="caution">
    <text evidence="1">The sequence shown here is derived from an EMBL/GenBank/DDBJ whole genome shotgun (WGS) entry which is preliminary data.</text>
</comment>